<evidence type="ECO:0000313" key="2">
    <source>
        <dbReference type="EMBL" id="URW80542.1"/>
    </source>
</evidence>
<evidence type="ECO:0000313" key="3">
    <source>
        <dbReference type="Proteomes" id="UP001056426"/>
    </source>
</evidence>
<dbReference type="SUPFAM" id="SSF51735">
    <property type="entry name" value="NAD(P)-binding Rossmann-fold domains"/>
    <property type="match status" value="1"/>
</dbReference>
<dbReference type="PANTHER" id="PTHR43245:SF13">
    <property type="entry name" value="UDP-D-APIOSE_UDP-D-XYLOSE SYNTHASE 2"/>
    <property type="match status" value="1"/>
</dbReference>
<protein>
    <submittedName>
        <fullName evidence="2">NAD-dependent epimerase/dehydratase family protein</fullName>
    </submittedName>
</protein>
<dbReference type="Gene3D" id="3.40.50.720">
    <property type="entry name" value="NAD(P)-binding Rossmann-like Domain"/>
    <property type="match status" value="1"/>
</dbReference>
<dbReference type="InterPro" id="IPR001509">
    <property type="entry name" value="Epimerase_deHydtase"/>
</dbReference>
<dbReference type="RefSeq" id="WP_250724844.1">
    <property type="nucleotide sequence ID" value="NZ_CP098400.1"/>
</dbReference>
<feature type="domain" description="NAD-dependent epimerase/dehydratase" evidence="1">
    <location>
        <begin position="4"/>
        <end position="211"/>
    </location>
</feature>
<dbReference type="Pfam" id="PF01370">
    <property type="entry name" value="Epimerase"/>
    <property type="match status" value="1"/>
</dbReference>
<dbReference type="EMBL" id="CP098400">
    <property type="protein sequence ID" value="URW80542.1"/>
    <property type="molecule type" value="Genomic_DNA"/>
</dbReference>
<dbReference type="InterPro" id="IPR036291">
    <property type="entry name" value="NAD(P)-bd_dom_sf"/>
</dbReference>
<dbReference type="InterPro" id="IPR050177">
    <property type="entry name" value="Lipid_A_modif_metabolic_enz"/>
</dbReference>
<dbReference type="PANTHER" id="PTHR43245">
    <property type="entry name" value="BIFUNCTIONAL POLYMYXIN RESISTANCE PROTEIN ARNA"/>
    <property type="match status" value="1"/>
</dbReference>
<name>A0A9J6ZSG1_9BACT</name>
<evidence type="ECO:0000259" key="1">
    <source>
        <dbReference type="Pfam" id="PF01370"/>
    </source>
</evidence>
<keyword evidence="3" id="KW-1185">Reference proteome</keyword>
<accession>A0A9J6ZSG1</accession>
<organism evidence="2 3">
    <name type="scientific">Xiashengella succiniciproducens</name>
    <dbReference type="NCBI Taxonomy" id="2949635"/>
    <lineage>
        <taxon>Bacteria</taxon>
        <taxon>Pseudomonadati</taxon>
        <taxon>Bacteroidota</taxon>
        <taxon>Bacteroidia</taxon>
        <taxon>Marinilabiliales</taxon>
        <taxon>Marinilabiliaceae</taxon>
        <taxon>Xiashengella</taxon>
    </lineage>
</organism>
<sequence length="310" mass="34755">MKQVILGANGSVGRALAKELAEYSTDITLVSRNPQKVNQTDQLAPLDLSLKANVEKAVEGADIVYVTIGFPYKTSVWKENWLPFMTNVVESCIRHNAKLVFFDNVYAIGGDNVKHITELSPFSPTSQKGVIREKVDQLILKSIDGGKLKAIIARAPDFFGGISSESSIIMQTVCDRLRQGKPAQWFCSVDKLHSYGYVPDLAKGTAILGNTESAYNQIWNLPTDTQTLTGRQWIELFAKVLGCEPRFSVIPNWQIRAAGLFIPIMKELAEMNYQYDRDYFFDSTKFNTYFSFQPTTNEQAVKQTVEQLNG</sequence>
<dbReference type="AlphaFoldDB" id="A0A9J6ZSG1"/>
<dbReference type="Proteomes" id="UP001056426">
    <property type="component" value="Chromosome"/>
</dbReference>
<reference evidence="2" key="1">
    <citation type="submission" date="2022-05" db="EMBL/GenBank/DDBJ databases">
        <authorList>
            <person name="Sun X."/>
        </authorList>
    </citation>
    <scope>NUCLEOTIDE SEQUENCE</scope>
    <source>
        <strain evidence="2">Ai-910</strain>
    </source>
</reference>
<reference evidence="2" key="2">
    <citation type="submission" date="2022-06" db="EMBL/GenBank/DDBJ databases">
        <title>Xiashengella guii gen. nov. sp. nov., a bacterium isolated form anaerobic digestion tank.</title>
        <authorList>
            <person name="Huang H."/>
        </authorList>
    </citation>
    <scope>NUCLEOTIDE SEQUENCE</scope>
    <source>
        <strain evidence="2">Ai-910</strain>
    </source>
</reference>
<gene>
    <name evidence="2" type="ORF">M9189_04155</name>
</gene>
<dbReference type="KEGG" id="alkq:M9189_04155"/>
<proteinExistence type="predicted"/>